<feature type="non-terminal residue" evidence="1">
    <location>
        <position position="1"/>
    </location>
</feature>
<protein>
    <submittedName>
        <fullName evidence="1">Uncharacterized protein</fullName>
    </submittedName>
</protein>
<accession>A0A0C9ZHT8</accession>
<evidence type="ECO:0000313" key="2">
    <source>
        <dbReference type="Proteomes" id="UP000054018"/>
    </source>
</evidence>
<keyword evidence="2" id="KW-1185">Reference proteome</keyword>
<reference evidence="2" key="2">
    <citation type="submission" date="2015-01" db="EMBL/GenBank/DDBJ databases">
        <title>Evolutionary Origins and Diversification of the Mycorrhizal Mutualists.</title>
        <authorList>
            <consortium name="DOE Joint Genome Institute"/>
            <consortium name="Mycorrhizal Genomics Consortium"/>
            <person name="Kohler A."/>
            <person name="Kuo A."/>
            <person name="Nagy L.G."/>
            <person name="Floudas D."/>
            <person name="Copeland A."/>
            <person name="Barry K.W."/>
            <person name="Cichocki N."/>
            <person name="Veneault-Fourrey C."/>
            <person name="LaButti K."/>
            <person name="Lindquist E.A."/>
            <person name="Lipzen A."/>
            <person name="Lundell T."/>
            <person name="Morin E."/>
            <person name="Murat C."/>
            <person name="Riley R."/>
            <person name="Ohm R."/>
            <person name="Sun H."/>
            <person name="Tunlid A."/>
            <person name="Henrissat B."/>
            <person name="Grigoriev I.V."/>
            <person name="Hibbett D.S."/>
            <person name="Martin F."/>
        </authorList>
    </citation>
    <scope>NUCLEOTIDE SEQUENCE [LARGE SCALE GENOMIC DNA]</scope>
    <source>
        <strain evidence="2">441</strain>
    </source>
</reference>
<gene>
    <name evidence="1" type="ORF">PISMIDRAFT_680826</name>
</gene>
<sequence>IKNSGTGERIGFRKRRSTDKLTVHHWAVSTPLSVCRDVITRGPLLPSCTRRETPALEEFQFQRVGGSAYRVKPICTVKFVIWEQRANFRIQELLFNSGVTVRLRKRT</sequence>
<name>A0A0C9ZHT8_9AGAM</name>
<organism evidence="1 2">
    <name type="scientific">Pisolithus microcarpus 441</name>
    <dbReference type="NCBI Taxonomy" id="765257"/>
    <lineage>
        <taxon>Eukaryota</taxon>
        <taxon>Fungi</taxon>
        <taxon>Dikarya</taxon>
        <taxon>Basidiomycota</taxon>
        <taxon>Agaricomycotina</taxon>
        <taxon>Agaricomycetes</taxon>
        <taxon>Agaricomycetidae</taxon>
        <taxon>Boletales</taxon>
        <taxon>Sclerodermatineae</taxon>
        <taxon>Pisolithaceae</taxon>
        <taxon>Pisolithus</taxon>
    </lineage>
</organism>
<dbReference type="HOGENOM" id="CLU_2216207_0_0_1"/>
<proteinExistence type="predicted"/>
<dbReference type="AlphaFoldDB" id="A0A0C9ZHT8"/>
<dbReference type="Proteomes" id="UP000054018">
    <property type="component" value="Unassembled WGS sequence"/>
</dbReference>
<evidence type="ECO:0000313" key="1">
    <source>
        <dbReference type="EMBL" id="KIK22052.1"/>
    </source>
</evidence>
<reference evidence="1 2" key="1">
    <citation type="submission" date="2014-04" db="EMBL/GenBank/DDBJ databases">
        <authorList>
            <consortium name="DOE Joint Genome Institute"/>
            <person name="Kuo A."/>
            <person name="Kohler A."/>
            <person name="Costa M.D."/>
            <person name="Nagy L.G."/>
            <person name="Floudas D."/>
            <person name="Copeland A."/>
            <person name="Barry K.W."/>
            <person name="Cichocki N."/>
            <person name="Veneault-Fourrey C."/>
            <person name="LaButti K."/>
            <person name="Lindquist E.A."/>
            <person name="Lipzen A."/>
            <person name="Lundell T."/>
            <person name="Morin E."/>
            <person name="Murat C."/>
            <person name="Sun H."/>
            <person name="Tunlid A."/>
            <person name="Henrissat B."/>
            <person name="Grigoriev I.V."/>
            <person name="Hibbett D.S."/>
            <person name="Martin F."/>
            <person name="Nordberg H.P."/>
            <person name="Cantor M.N."/>
            <person name="Hua S.X."/>
        </authorList>
    </citation>
    <scope>NUCLEOTIDE SEQUENCE [LARGE SCALE GENOMIC DNA]</scope>
    <source>
        <strain evidence="1 2">441</strain>
    </source>
</reference>
<dbReference type="EMBL" id="KN833744">
    <property type="protein sequence ID" value="KIK22052.1"/>
    <property type="molecule type" value="Genomic_DNA"/>
</dbReference>